<name>A0A2W5FKC1_9BACT</name>
<comment type="caution">
    <text evidence="2">The sequence shown here is derived from an EMBL/GenBank/DDBJ whole genome shotgun (WGS) entry which is preliminary data.</text>
</comment>
<keyword evidence="1" id="KW-0732">Signal</keyword>
<evidence type="ECO:0000313" key="3">
    <source>
        <dbReference type="Proteomes" id="UP000249739"/>
    </source>
</evidence>
<protein>
    <submittedName>
        <fullName evidence="2">Uncharacterized protein</fullName>
    </submittedName>
</protein>
<accession>A0A2W5FKC1</accession>
<organism evidence="2 3">
    <name type="scientific">Micavibrio aeruginosavorus</name>
    <dbReference type="NCBI Taxonomy" id="349221"/>
    <lineage>
        <taxon>Bacteria</taxon>
        <taxon>Pseudomonadati</taxon>
        <taxon>Bdellovibrionota</taxon>
        <taxon>Bdellovibrionia</taxon>
        <taxon>Bdellovibrionales</taxon>
        <taxon>Pseudobdellovibrionaceae</taxon>
        <taxon>Micavibrio</taxon>
    </lineage>
</organism>
<feature type="chain" id="PRO_5015914072" evidence="1">
    <location>
        <begin position="24"/>
        <end position="131"/>
    </location>
</feature>
<proteinExistence type="predicted"/>
<reference evidence="2 3" key="1">
    <citation type="submission" date="2017-08" db="EMBL/GenBank/DDBJ databases">
        <title>Infants hospitalized years apart are colonized by the same room-sourced microbial strains.</title>
        <authorList>
            <person name="Brooks B."/>
            <person name="Olm M.R."/>
            <person name="Firek B.A."/>
            <person name="Baker R."/>
            <person name="Thomas B.C."/>
            <person name="Morowitz M.J."/>
            <person name="Banfield J.F."/>
        </authorList>
    </citation>
    <scope>NUCLEOTIDE SEQUENCE [LARGE SCALE GENOMIC DNA]</scope>
    <source>
        <strain evidence="2">S2_006_000_R2_64</strain>
    </source>
</reference>
<feature type="signal peptide" evidence="1">
    <location>
        <begin position="1"/>
        <end position="23"/>
    </location>
</feature>
<dbReference type="Proteomes" id="UP000249739">
    <property type="component" value="Unassembled WGS sequence"/>
</dbReference>
<evidence type="ECO:0000256" key="1">
    <source>
        <dbReference type="SAM" id="SignalP"/>
    </source>
</evidence>
<evidence type="ECO:0000313" key="2">
    <source>
        <dbReference type="EMBL" id="PZP55618.1"/>
    </source>
</evidence>
<sequence length="131" mass="14715">MLGCSMRYCLLVILLLLSLPAQAEELYSPEAQCALIRNAMSTTASVAIRTDFYTKPDGKRSYFEDILKLDAGKEREVCAKGPFLPEYKVYLTVKSFVPLFDCKTKLQGEIVIRERKSKSGEGREIYASCAD</sequence>
<dbReference type="EMBL" id="QFOT01000059">
    <property type="protein sequence ID" value="PZP55618.1"/>
    <property type="molecule type" value="Genomic_DNA"/>
</dbReference>
<gene>
    <name evidence="2" type="ORF">DI586_06280</name>
</gene>
<dbReference type="AlphaFoldDB" id="A0A2W5FKC1"/>